<dbReference type="InterPro" id="IPR017153">
    <property type="entry name" value="CNDP/DUG1"/>
</dbReference>
<dbReference type="Pfam" id="PF07687">
    <property type="entry name" value="M20_dimer"/>
    <property type="match status" value="1"/>
</dbReference>
<feature type="binding site" description="in other chain" evidence="7">
    <location>
        <position position="447"/>
    </location>
    <ligand>
        <name>substrate</name>
        <note>ligand shared between homodimeric partners</note>
    </ligand>
</feature>
<dbReference type="GeneID" id="594228"/>
<dbReference type="CTD" id="55748"/>
<feature type="active site" description="Proton acceptor" evidence="6">
    <location>
        <position position="168"/>
    </location>
</feature>
<feature type="binding site" evidence="8">
    <location>
        <position position="134"/>
    </location>
    <ligand>
        <name>Mn(2+)</name>
        <dbReference type="ChEBI" id="CHEBI:29035"/>
        <label>2</label>
    </ligand>
</feature>
<dbReference type="GO" id="GO:0046872">
    <property type="term" value="F:metal ion binding"/>
    <property type="evidence" value="ECO:0007669"/>
    <property type="project" value="UniProtKB-KW"/>
</dbReference>
<feature type="binding site" evidence="7">
    <location>
        <position position="230"/>
    </location>
    <ligand>
        <name>substrate</name>
        <note>ligand shared between homodimeric partners</note>
    </ligand>
</feature>
<feature type="binding site" description="in other chain" evidence="7">
    <location>
        <position position="345"/>
    </location>
    <ligand>
        <name>substrate</name>
        <note>ligand shared between homodimeric partners</note>
    </ligand>
</feature>
<comment type="cofactor">
    <cofactor evidence="8">
        <name>Mn(2+)</name>
        <dbReference type="ChEBI" id="CHEBI:29035"/>
    </cofactor>
    <text evidence="8">Binds 2 manganese ions per subunit.</text>
</comment>
<reference evidence="11" key="2">
    <citation type="submission" date="2021-01" db="UniProtKB">
        <authorList>
            <consortium name="EnsemblMetazoa"/>
        </authorList>
    </citation>
    <scope>IDENTIFICATION</scope>
</reference>
<feature type="binding site" evidence="8">
    <location>
        <position position="197"/>
    </location>
    <ligand>
        <name>Mn(2+)</name>
        <dbReference type="ChEBI" id="CHEBI:29035"/>
        <label>2</label>
    </ligand>
</feature>
<reference evidence="12" key="1">
    <citation type="submission" date="2015-02" db="EMBL/GenBank/DDBJ databases">
        <title>Genome sequencing for Strongylocentrotus purpuratus.</title>
        <authorList>
            <person name="Murali S."/>
            <person name="Liu Y."/>
            <person name="Vee V."/>
            <person name="English A."/>
            <person name="Wang M."/>
            <person name="Skinner E."/>
            <person name="Han Y."/>
            <person name="Muzny D.M."/>
            <person name="Worley K.C."/>
            <person name="Gibbs R.A."/>
        </authorList>
    </citation>
    <scope>NUCLEOTIDE SEQUENCE</scope>
</reference>
<keyword evidence="5" id="KW-0482">Metalloprotease</keyword>
<dbReference type="RefSeq" id="XP_030845490.1">
    <property type="nucleotide sequence ID" value="XM_030989630.1"/>
</dbReference>
<dbReference type="SUPFAM" id="SSF53187">
    <property type="entry name" value="Zn-dependent exopeptidases"/>
    <property type="match status" value="1"/>
</dbReference>
<feature type="binding site" evidence="7">
    <location>
        <position position="332"/>
    </location>
    <ligand>
        <name>substrate</name>
        <note>ligand shared between homodimeric partners</note>
    </ligand>
</feature>
<dbReference type="PANTHER" id="PTHR43270:SF4">
    <property type="entry name" value="CARNOSINE DIPEPTIDASE 2, ISOFORM A"/>
    <property type="match status" value="1"/>
</dbReference>
<evidence type="ECO:0000256" key="7">
    <source>
        <dbReference type="PIRSR" id="PIRSR037242-2"/>
    </source>
</evidence>
<keyword evidence="8" id="KW-0464">Manganese</keyword>
<dbReference type="InterPro" id="IPR011650">
    <property type="entry name" value="Peptidase_M20_dimer"/>
</dbReference>
<evidence type="ECO:0000256" key="8">
    <source>
        <dbReference type="PIRSR" id="PIRSR037242-3"/>
    </source>
</evidence>
<feature type="site" description="Important for catalytic activity" evidence="9">
    <location>
        <position position="230"/>
    </location>
</feature>
<dbReference type="InterPro" id="IPR001261">
    <property type="entry name" value="ArgE/DapE_CS"/>
</dbReference>
<feature type="binding site" description="in other chain" evidence="7">
    <location>
        <position position="419"/>
    </location>
    <ligand>
        <name>substrate</name>
        <note>ligand shared between homodimeric partners</note>
    </ligand>
</feature>
<dbReference type="Pfam" id="PF01546">
    <property type="entry name" value="Peptidase_M20"/>
    <property type="match status" value="1"/>
</dbReference>
<dbReference type="GO" id="GO:0016805">
    <property type="term" value="F:dipeptidase activity"/>
    <property type="evidence" value="ECO:0000318"/>
    <property type="project" value="GO_Central"/>
</dbReference>
<name>A0A7M7T0U3_STRPU</name>
<feature type="binding site" evidence="8">
    <location>
        <position position="447"/>
    </location>
    <ligand>
        <name>Mn(2+)</name>
        <dbReference type="ChEBI" id="CHEBI:29035"/>
        <label>1</label>
    </ligand>
</feature>
<evidence type="ECO:0000256" key="1">
    <source>
        <dbReference type="ARBA" id="ARBA00006247"/>
    </source>
</evidence>
<feature type="binding site" evidence="8">
    <location>
        <position position="101"/>
    </location>
    <ligand>
        <name>Mn(2+)</name>
        <dbReference type="ChEBI" id="CHEBI:29035"/>
        <label>2</label>
    </ligand>
</feature>
<dbReference type="FunCoup" id="A0A7M7T0U3">
    <property type="interactions" value="1719"/>
</dbReference>
<dbReference type="GO" id="GO:0006508">
    <property type="term" value="P:proteolysis"/>
    <property type="evidence" value="ECO:0000318"/>
    <property type="project" value="GO_Central"/>
</dbReference>
<dbReference type="PANTHER" id="PTHR43270">
    <property type="entry name" value="BETA-ALA-HIS DIPEPTIDASE"/>
    <property type="match status" value="1"/>
</dbReference>
<feature type="binding site" evidence="8">
    <location>
        <position position="134"/>
    </location>
    <ligand>
        <name>Mn(2+)</name>
        <dbReference type="ChEBI" id="CHEBI:29035"/>
        <label>1</label>
    </ligand>
</feature>
<proteinExistence type="inferred from homology"/>
<dbReference type="EnsemblMetazoa" id="XM_030989630">
    <property type="protein sequence ID" value="XP_030845490"/>
    <property type="gene ID" value="LOC594228"/>
</dbReference>
<evidence type="ECO:0000256" key="6">
    <source>
        <dbReference type="PIRSR" id="PIRSR037242-1"/>
    </source>
</evidence>
<dbReference type="FunFam" id="3.40.630.10:FF:000014">
    <property type="entry name" value="Cytosolic non-specific dipeptidase"/>
    <property type="match status" value="1"/>
</dbReference>
<dbReference type="PIRSF" id="PIRSF037242">
    <property type="entry name" value="CNDP_dipeptidase"/>
    <property type="match status" value="1"/>
</dbReference>
<feature type="active site" evidence="6">
    <location>
        <position position="103"/>
    </location>
</feature>
<dbReference type="GO" id="GO:0005829">
    <property type="term" value="C:cytosol"/>
    <property type="evidence" value="ECO:0000318"/>
    <property type="project" value="GO_Central"/>
</dbReference>
<evidence type="ECO:0000256" key="4">
    <source>
        <dbReference type="ARBA" id="ARBA00022801"/>
    </source>
</evidence>
<evidence type="ECO:0000256" key="9">
    <source>
        <dbReference type="PIRSR" id="PIRSR037242-4"/>
    </source>
</evidence>
<dbReference type="KEGG" id="spu:594228"/>
<evidence type="ECO:0000256" key="5">
    <source>
        <dbReference type="ARBA" id="ARBA00023049"/>
    </source>
</evidence>
<keyword evidence="4" id="KW-0378">Hydrolase</keyword>
<sequence length="475" mass="52546">MADEFLPKLFSYIDEHQEDYIKRLADAVAIKSVSAWPEMRGEITKQMQSVDAMLKKLGATTEMVPVGTQTLPDKSTIPLPDAILGYLGNDPAKKTVCIYGHLDVQPAKLEDGWDTEPFILTEKDGKLYGRGSTDDKGPVLAWVNVIEAYKALGRDIPINIKFCFEGMEESGSEGLDELIAARKDTFFKDVDYVCISDNYWLGKTKPCITYGLRGICYFYIEVECAKRDLHSGVFGGSVHEAMRDLVTLFGSLQDNKGKILVPGIYDSVVEVTPEEEALYGPIDFCLEEYRNDIGAKKLLHDSKEKILQHRWRFPSVSIHGIQGAFDEGGAKTVIPRKVTGKFSIRIVPNQTPEEVTKLVVAHLNKVHAETGSPNTMNASLYHGGESWLSDPTHPHYQAGIKATKRVHGVTPDMTREGGSIPVTLTLQQATGKNVMLLPMGAADDGAHSQNEKFDRSNYINGTKLVGAYFEEVALL</sequence>
<dbReference type="AlphaFoldDB" id="A0A7M7T0U3"/>
<evidence type="ECO:0000256" key="3">
    <source>
        <dbReference type="ARBA" id="ARBA00022723"/>
    </source>
</evidence>
<keyword evidence="2" id="KW-0645">Protease</keyword>
<feature type="binding site" evidence="8">
    <location>
        <position position="169"/>
    </location>
    <ligand>
        <name>Mn(2+)</name>
        <dbReference type="ChEBI" id="CHEBI:29035"/>
        <label>1</label>
    </ligand>
</feature>
<evidence type="ECO:0000313" key="12">
    <source>
        <dbReference type="Proteomes" id="UP000007110"/>
    </source>
</evidence>
<keyword evidence="12" id="KW-1185">Reference proteome</keyword>
<evidence type="ECO:0000313" key="11">
    <source>
        <dbReference type="EnsemblMetazoa" id="XP_030845490"/>
    </source>
</evidence>
<dbReference type="InterPro" id="IPR051458">
    <property type="entry name" value="Cyt/Met_Dipeptidase"/>
</dbReference>
<dbReference type="PROSITE" id="PS00759">
    <property type="entry name" value="ARGE_DAPE_CPG2_2"/>
    <property type="match status" value="1"/>
</dbReference>
<comment type="similarity">
    <text evidence="1">Belongs to the peptidase M20A family.</text>
</comment>
<feature type="binding site" description="in other chain" evidence="7">
    <location>
        <position position="197"/>
    </location>
    <ligand>
        <name>substrate</name>
        <note>ligand shared between homodimeric partners</note>
    </ligand>
</feature>
<keyword evidence="3 8" id="KW-0479">Metal-binding</keyword>
<dbReference type="Gene3D" id="3.30.70.360">
    <property type="match status" value="1"/>
</dbReference>
<protein>
    <recommendedName>
        <fullName evidence="10">Peptidase M20 dimerisation domain-containing protein</fullName>
    </recommendedName>
</protein>
<dbReference type="Gene3D" id="3.40.630.10">
    <property type="entry name" value="Zn peptidases"/>
    <property type="match status" value="1"/>
</dbReference>
<dbReference type="CDD" id="cd05676">
    <property type="entry name" value="M20_dipept_like_CNDP"/>
    <property type="match status" value="1"/>
</dbReference>
<organism evidence="11 12">
    <name type="scientific">Strongylocentrotus purpuratus</name>
    <name type="common">Purple sea urchin</name>
    <dbReference type="NCBI Taxonomy" id="7668"/>
    <lineage>
        <taxon>Eukaryota</taxon>
        <taxon>Metazoa</taxon>
        <taxon>Echinodermata</taxon>
        <taxon>Eleutherozoa</taxon>
        <taxon>Echinozoa</taxon>
        <taxon>Echinoidea</taxon>
        <taxon>Euechinoidea</taxon>
        <taxon>Echinacea</taxon>
        <taxon>Camarodonta</taxon>
        <taxon>Echinidea</taxon>
        <taxon>Strongylocentrotidae</taxon>
        <taxon>Strongylocentrotus</taxon>
    </lineage>
</organism>
<accession>A0A7M7T0U3</accession>
<dbReference type="OrthoDB" id="7832001at2759"/>
<evidence type="ECO:0000256" key="2">
    <source>
        <dbReference type="ARBA" id="ARBA00022670"/>
    </source>
</evidence>
<dbReference type="InParanoid" id="A0A7M7T0U3"/>
<dbReference type="InterPro" id="IPR002933">
    <property type="entry name" value="Peptidase_M20"/>
</dbReference>
<dbReference type="Proteomes" id="UP000007110">
    <property type="component" value="Unassembled WGS sequence"/>
</dbReference>
<feature type="domain" description="Peptidase M20 dimerisation" evidence="10">
    <location>
        <begin position="210"/>
        <end position="369"/>
    </location>
</feature>
<dbReference type="GO" id="GO:0070573">
    <property type="term" value="F:metallodipeptidase activity"/>
    <property type="evidence" value="ECO:0007669"/>
    <property type="project" value="InterPro"/>
</dbReference>
<evidence type="ECO:0000259" key="10">
    <source>
        <dbReference type="Pfam" id="PF07687"/>
    </source>
</evidence>
<dbReference type="OMA" id="CNVKFMI"/>